<keyword evidence="1" id="KW-0472">Membrane</keyword>
<keyword evidence="1" id="KW-1133">Transmembrane helix</keyword>
<keyword evidence="3" id="KW-1185">Reference proteome</keyword>
<evidence type="ECO:0008006" key="4">
    <source>
        <dbReference type="Google" id="ProtNLM"/>
    </source>
</evidence>
<feature type="transmembrane region" description="Helical" evidence="1">
    <location>
        <begin position="67"/>
        <end position="87"/>
    </location>
</feature>
<dbReference type="RefSeq" id="WP_228848942.1">
    <property type="nucleotide sequence ID" value="NZ_JADCKQ010000007.1"/>
</dbReference>
<protein>
    <recommendedName>
        <fullName evidence="4">DUF3137 domain-containing protein</fullName>
    </recommendedName>
</protein>
<name>A0A8J7LL73_9RHOB</name>
<comment type="caution">
    <text evidence="2">The sequence shown here is derived from an EMBL/GenBank/DDBJ whole genome shotgun (WGS) entry which is preliminary data.</text>
</comment>
<evidence type="ECO:0000313" key="3">
    <source>
        <dbReference type="Proteomes" id="UP000640583"/>
    </source>
</evidence>
<organism evidence="2 3">
    <name type="scientific">Halocynthiibacter styelae</name>
    <dbReference type="NCBI Taxonomy" id="2761955"/>
    <lineage>
        <taxon>Bacteria</taxon>
        <taxon>Pseudomonadati</taxon>
        <taxon>Pseudomonadota</taxon>
        <taxon>Alphaproteobacteria</taxon>
        <taxon>Rhodobacterales</taxon>
        <taxon>Paracoccaceae</taxon>
        <taxon>Halocynthiibacter</taxon>
    </lineage>
</organism>
<gene>
    <name evidence="2" type="ORF">H1D41_10940</name>
</gene>
<keyword evidence="1" id="KW-0812">Transmembrane</keyword>
<dbReference type="EMBL" id="JADCKQ010000007">
    <property type="protein sequence ID" value="MBI1494154.1"/>
    <property type="molecule type" value="Genomic_DNA"/>
</dbReference>
<accession>A0A8J7LL73</accession>
<evidence type="ECO:0000313" key="2">
    <source>
        <dbReference type="EMBL" id="MBI1494154.1"/>
    </source>
</evidence>
<reference evidence="2" key="1">
    <citation type="submission" date="2020-10" db="EMBL/GenBank/DDBJ databases">
        <title>Paenihalocynthiibacter styelae gen. nov., sp. nov., isolated from stalked sea squirt Styela clava.</title>
        <authorList>
            <person name="Kim Y.-O."/>
            <person name="Yoon J.-H."/>
        </authorList>
    </citation>
    <scope>NUCLEOTIDE SEQUENCE</scope>
    <source>
        <strain evidence="2">MYP1-1</strain>
    </source>
</reference>
<dbReference type="AlphaFoldDB" id="A0A8J7LL73"/>
<dbReference type="Proteomes" id="UP000640583">
    <property type="component" value="Unassembled WGS sequence"/>
</dbReference>
<feature type="transmembrane region" description="Helical" evidence="1">
    <location>
        <begin position="44"/>
        <end position="61"/>
    </location>
</feature>
<sequence>MPHTPSSASPAPTKSNKIAGLESLPGIADEMLAWRRGYYRRMQPWITSCATIFVLSLLRAFSTGGFAAFLCFILGFALCGMLIYPAAKISKDLQEQALPVICSAIGLTYKVRSADGYNRIKALVRTGLFPGHDLNCGFGIQKTDKKGDVKWDRFSMSQTYTDDGKTQTKTTFKGSLLQFQAPSDMPDIVLRLPRGKARRYLAASLSGAAVKPMKHEADFTVSLKNGSRYEIYCRDLNLMEAKLDQITDLLDATWMEIPTGAGLQGFECNKGQISIVLKHQERLFDVPGVYTNKLKFVKTFSDWLDVAALPLEIFRIWHKEDTVEK</sequence>
<evidence type="ECO:0000256" key="1">
    <source>
        <dbReference type="SAM" id="Phobius"/>
    </source>
</evidence>
<proteinExistence type="predicted"/>